<organism evidence="1 2">
    <name type="scientific">Novipirellula caenicola</name>
    <dbReference type="NCBI Taxonomy" id="1536901"/>
    <lineage>
        <taxon>Bacteria</taxon>
        <taxon>Pseudomonadati</taxon>
        <taxon>Planctomycetota</taxon>
        <taxon>Planctomycetia</taxon>
        <taxon>Pirellulales</taxon>
        <taxon>Pirellulaceae</taxon>
        <taxon>Novipirellula</taxon>
    </lineage>
</organism>
<evidence type="ECO:0000313" key="1">
    <source>
        <dbReference type="EMBL" id="GAA5509533.1"/>
    </source>
</evidence>
<accession>A0ABP9VWM1</accession>
<dbReference type="RefSeq" id="WP_345686667.1">
    <property type="nucleotide sequence ID" value="NZ_BAABRO010000014.1"/>
</dbReference>
<reference evidence="1 2" key="1">
    <citation type="submission" date="2024-02" db="EMBL/GenBank/DDBJ databases">
        <title>Rhodopirellula caenicola NBRC 110016.</title>
        <authorList>
            <person name="Ichikawa N."/>
            <person name="Katano-Makiyama Y."/>
            <person name="Hidaka K."/>
        </authorList>
    </citation>
    <scope>NUCLEOTIDE SEQUENCE [LARGE SCALE GENOMIC DNA]</scope>
    <source>
        <strain evidence="1 2">NBRC 110016</strain>
    </source>
</reference>
<sequence>MTFFGLDRINETVIELVGNSVADGRIGVRRKVLKKLIGKNLDAAYHS</sequence>
<dbReference type="EMBL" id="BAABRO010000014">
    <property type="protein sequence ID" value="GAA5509533.1"/>
    <property type="molecule type" value="Genomic_DNA"/>
</dbReference>
<proteinExistence type="predicted"/>
<comment type="caution">
    <text evidence="1">The sequence shown here is derived from an EMBL/GenBank/DDBJ whole genome shotgun (WGS) entry which is preliminary data.</text>
</comment>
<evidence type="ECO:0000313" key="2">
    <source>
        <dbReference type="Proteomes" id="UP001416858"/>
    </source>
</evidence>
<protein>
    <submittedName>
        <fullName evidence="1">Uncharacterized protein</fullName>
    </submittedName>
</protein>
<gene>
    <name evidence="1" type="ORF">Rcae01_05033</name>
</gene>
<dbReference type="Proteomes" id="UP001416858">
    <property type="component" value="Unassembled WGS sequence"/>
</dbReference>
<name>A0ABP9VWM1_9BACT</name>
<keyword evidence="2" id="KW-1185">Reference proteome</keyword>